<sequence>MPDLQAMEQDLWQDYWEKLADEENAINPDDERGGLREDDSSVGLPPQIPPLGHLACLCSFMATMLAQYKFSRKQTVSTAAREENFFDHEEYESFSFVFGFARTFVQGTCCVVRGLSSSPAELRLLHRAGCLLVLYHSKSCSDFKANLGVRGR</sequence>
<dbReference type="EMBL" id="OZ023711">
    <property type="protein sequence ID" value="CAK9859505.1"/>
    <property type="molecule type" value="Genomic_DNA"/>
</dbReference>
<keyword evidence="2" id="KW-1185">Reference proteome</keyword>
<accession>A0ABP1AAD7</accession>
<dbReference type="Proteomes" id="UP001497522">
    <property type="component" value="Chromosome 10"/>
</dbReference>
<name>A0ABP1AAD7_9BRYO</name>
<evidence type="ECO:0000313" key="2">
    <source>
        <dbReference type="Proteomes" id="UP001497522"/>
    </source>
</evidence>
<evidence type="ECO:0000313" key="1">
    <source>
        <dbReference type="EMBL" id="CAK9859505.1"/>
    </source>
</evidence>
<organism evidence="1 2">
    <name type="scientific">Sphagnum jensenii</name>
    <dbReference type="NCBI Taxonomy" id="128206"/>
    <lineage>
        <taxon>Eukaryota</taxon>
        <taxon>Viridiplantae</taxon>
        <taxon>Streptophyta</taxon>
        <taxon>Embryophyta</taxon>
        <taxon>Bryophyta</taxon>
        <taxon>Sphagnophytina</taxon>
        <taxon>Sphagnopsida</taxon>
        <taxon>Sphagnales</taxon>
        <taxon>Sphagnaceae</taxon>
        <taxon>Sphagnum</taxon>
    </lineage>
</organism>
<protein>
    <submittedName>
        <fullName evidence="1">Uncharacterized protein</fullName>
    </submittedName>
</protein>
<gene>
    <name evidence="1" type="ORF">CSSPJE1EN2_LOCUS2500</name>
</gene>
<proteinExistence type="predicted"/>
<reference evidence="1" key="1">
    <citation type="submission" date="2024-03" db="EMBL/GenBank/DDBJ databases">
        <authorList>
            <consortium name="ELIXIR-Norway"/>
            <consortium name="Elixir Norway"/>
        </authorList>
    </citation>
    <scope>NUCLEOTIDE SEQUENCE</scope>
</reference>